<keyword evidence="4 10" id="KW-0808">Transferase</keyword>
<evidence type="ECO:0000256" key="5">
    <source>
        <dbReference type="ARBA" id="ARBA00022692"/>
    </source>
</evidence>
<dbReference type="Pfam" id="PF13231">
    <property type="entry name" value="PMT_2"/>
    <property type="match status" value="2"/>
</dbReference>
<dbReference type="OrthoDB" id="9775035at2"/>
<keyword evidence="11" id="KW-1185">Reference proteome</keyword>
<dbReference type="PANTHER" id="PTHR33908">
    <property type="entry name" value="MANNOSYLTRANSFERASE YKCB-RELATED"/>
    <property type="match status" value="1"/>
</dbReference>
<feature type="transmembrane region" description="Helical" evidence="8">
    <location>
        <begin position="451"/>
        <end position="473"/>
    </location>
</feature>
<evidence type="ECO:0000256" key="2">
    <source>
        <dbReference type="ARBA" id="ARBA00022475"/>
    </source>
</evidence>
<evidence type="ECO:0000256" key="7">
    <source>
        <dbReference type="ARBA" id="ARBA00023136"/>
    </source>
</evidence>
<name>A0A4Q7EID3_9CYAN</name>
<accession>A0A4Q7EID3</accession>
<evidence type="ECO:0000256" key="8">
    <source>
        <dbReference type="SAM" id="Phobius"/>
    </source>
</evidence>
<keyword evidence="7 8" id="KW-0472">Membrane</keyword>
<feature type="transmembrane region" description="Helical" evidence="8">
    <location>
        <begin position="480"/>
        <end position="500"/>
    </location>
</feature>
<feature type="transmembrane region" description="Helical" evidence="8">
    <location>
        <begin position="376"/>
        <end position="396"/>
    </location>
</feature>
<sequence>MKHPPLKSAIPSSLTTHQSQQRELWVAVGWVMLMCGIAFFLGLASVGLVDETEPLFAEASRQMTVTGDWVTPYFNGVTRFDKPPLVYWLMAIGFQIFGAGEWAVRLPSALAATALVGMGFYTLRRFGFSRPELATAITGEMNGTAPQRSRLSQRNLFGSAMIGSAVMALHPETIAWARSGVSDMLLSGCMGIALFTFFLGYAQPEFPQRQRNWYLTAYVFLGLAVLTKGPVGLVLPGLIVLAFLAYVGQLRQGLRELQLVKGAIIFFAITVPWHVLVIAANGQAYIDSFFGYHNVERFTNVVNGHAAPWYFYFLVVAVGFLPWSPFLPWAIARLQSHRRQFWQTQPRSSHLGIFALTWFIVIFGFFTIAVTKLPSYVLPLMPAASVLIGLGWSDRLCPSPQTPTRSGLGFWVSYGLNLLIFGVLAAAALYSPNWMGNDPAMPGLPDLVRESGVMVRAAWIWGIALLVGIGLLLRRRHRWLWSVNLVAFAAFMLLSILPTFQLADQVRQQPLREIAATAIAEQQPEESLYMVGFMKPSLVFYTQAPVTYIERPDELRDTLQAEPTQSALVVGTANELTALNWPGASTPLVTTETYNLVRLSPAE</sequence>
<keyword evidence="3" id="KW-0328">Glycosyltransferase</keyword>
<feature type="transmembrane region" description="Helical" evidence="8">
    <location>
        <begin position="309"/>
        <end position="331"/>
    </location>
</feature>
<feature type="transmembrane region" description="Helical" evidence="8">
    <location>
        <begin position="214"/>
        <end position="247"/>
    </location>
</feature>
<evidence type="ECO:0000313" key="11">
    <source>
        <dbReference type="Proteomes" id="UP000292459"/>
    </source>
</evidence>
<evidence type="ECO:0000256" key="6">
    <source>
        <dbReference type="ARBA" id="ARBA00022989"/>
    </source>
</evidence>
<dbReference type="InterPro" id="IPR038731">
    <property type="entry name" value="RgtA/B/C-like"/>
</dbReference>
<keyword evidence="2" id="KW-1003">Cell membrane</keyword>
<feature type="transmembrane region" description="Helical" evidence="8">
    <location>
        <begin position="351"/>
        <end position="370"/>
    </location>
</feature>
<feature type="domain" description="Glycosyltransferase RgtA/B/C/D-like" evidence="9">
    <location>
        <begin position="154"/>
        <end position="273"/>
    </location>
</feature>
<dbReference type="EMBL" id="QVFV01000001">
    <property type="protein sequence ID" value="RZM82866.1"/>
    <property type="molecule type" value="Genomic_DNA"/>
</dbReference>
<feature type="transmembrane region" description="Helical" evidence="8">
    <location>
        <begin position="259"/>
        <end position="280"/>
    </location>
</feature>
<feature type="transmembrane region" description="Helical" evidence="8">
    <location>
        <begin position="85"/>
        <end position="104"/>
    </location>
</feature>
<evidence type="ECO:0000259" key="9">
    <source>
        <dbReference type="Pfam" id="PF13231"/>
    </source>
</evidence>
<feature type="domain" description="Glycosyltransferase RgtA/B/C/D-like" evidence="9">
    <location>
        <begin position="81"/>
        <end position="132"/>
    </location>
</feature>
<feature type="transmembrane region" description="Helical" evidence="8">
    <location>
        <begin position="408"/>
        <end position="431"/>
    </location>
</feature>
<evidence type="ECO:0000256" key="1">
    <source>
        <dbReference type="ARBA" id="ARBA00004651"/>
    </source>
</evidence>
<dbReference type="PANTHER" id="PTHR33908:SF3">
    <property type="entry name" value="UNDECAPRENYL PHOSPHATE-ALPHA-4-AMINO-4-DEOXY-L-ARABINOSE ARABINOSYL TRANSFERASE"/>
    <property type="match status" value="1"/>
</dbReference>
<reference evidence="10 11" key="1">
    <citation type="submission" date="2018-11" db="EMBL/GenBank/DDBJ databases">
        <title>Whole genome sequencing of an environmental sample.</title>
        <authorList>
            <person name="Sarangi A.N."/>
            <person name="Singh D."/>
            <person name="Tripathy S."/>
        </authorList>
    </citation>
    <scope>NUCLEOTIDE SEQUENCE [LARGE SCALE GENOMIC DNA]</scope>
    <source>
        <strain evidence="10 11">Lakshadweep</strain>
    </source>
</reference>
<feature type="transmembrane region" description="Helical" evidence="8">
    <location>
        <begin position="184"/>
        <end position="202"/>
    </location>
</feature>
<keyword evidence="5 8" id="KW-0812">Transmembrane</keyword>
<keyword evidence="6 8" id="KW-1133">Transmembrane helix</keyword>
<comment type="subcellular location">
    <subcellularLocation>
        <location evidence="1">Cell membrane</location>
        <topology evidence="1">Multi-pass membrane protein</topology>
    </subcellularLocation>
</comment>
<evidence type="ECO:0000313" key="10">
    <source>
        <dbReference type="EMBL" id="RZM82866.1"/>
    </source>
</evidence>
<dbReference type="GO" id="GO:0009103">
    <property type="term" value="P:lipopolysaccharide biosynthetic process"/>
    <property type="evidence" value="ECO:0007669"/>
    <property type="project" value="UniProtKB-ARBA"/>
</dbReference>
<gene>
    <name evidence="10" type="ORF">DYY88_06600</name>
</gene>
<dbReference type="RefSeq" id="WP_084607011.1">
    <property type="nucleotide sequence ID" value="NZ_QVFV01000001.1"/>
</dbReference>
<dbReference type="Proteomes" id="UP000292459">
    <property type="component" value="Unassembled WGS sequence"/>
</dbReference>
<evidence type="ECO:0000256" key="3">
    <source>
        <dbReference type="ARBA" id="ARBA00022676"/>
    </source>
</evidence>
<organism evidence="10 11">
    <name type="scientific">Leptolyngbya iicbica LK</name>
    <dbReference type="NCBI Taxonomy" id="2294035"/>
    <lineage>
        <taxon>Bacteria</taxon>
        <taxon>Bacillati</taxon>
        <taxon>Cyanobacteriota</taxon>
        <taxon>Cyanophyceae</taxon>
        <taxon>Leptolyngbyales</taxon>
        <taxon>Leptolyngbyaceae</taxon>
        <taxon>Leptolyngbya group</taxon>
        <taxon>Leptolyngbya</taxon>
        <taxon>Leptolyngbya iicbica</taxon>
    </lineage>
</organism>
<dbReference type="GO" id="GO:0005886">
    <property type="term" value="C:plasma membrane"/>
    <property type="evidence" value="ECO:0007669"/>
    <property type="project" value="UniProtKB-SubCell"/>
</dbReference>
<protein>
    <submittedName>
        <fullName evidence="10">Glycosyltransferase family 39 protein</fullName>
    </submittedName>
</protein>
<dbReference type="InterPro" id="IPR050297">
    <property type="entry name" value="LipidA_mod_glycosyltrf_83"/>
</dbReference>
<evidence type="ECO:0000256" key="4">
    <source>
        <dbReference type="ARBA" id="ARBA00022679"/>
    </source>
</evidence>
<comment type="caution">
    <text evidence="10">The sequence shown here is derived from an EMBL/GenBank/DDBJ whole genome shotgun (WGS) entry which is preliminary data.</text>
</comment>
<dbReference type="AlphaFoldDB" id="A0A4Q7EID3"/>
<proteinExistence type="predicted"/>
<dbReference type="GO" id="GO:0010041">
    <property type="term" value="P:response to iron(III) ion"/>
    <property type="evidence" value="ECO:0007669"/>
    <property type="project" value="TreeGrafter"/>
</dbReference>
<dbReference type="GO" id="GO:0016763">
    <property type="term" value="F:pentosyltransferase activity"/>
    <property type="evidence" value="ECO:0007669"/>
    <property type="project" value="TreeGrafter"/>
</dbReference>
<feature type="transmembrane region" description="Helical" evidence="8">
    <location>
        <begin position="24"/>
        <end position="46"/>
    </location>
</feature>